<keyword evidence="4 7" id="KW-0689">Ribosomal protein</keyword>
<sequence>MHRIVGIVLPDDKRIDFALTTIYGIGWPSANKILQTTKIDKSTRVKNMTDDQIKSIVAVIDKSYNIEGELREQQNDNIKKLKDIGTYRGFRHRLGLPVRGQRTRSNARTKRGKRKTVGALSKEIWAKMEQQTGAAPTAASPKAAPTASGATGAATTPAPKAK</sequence>
<name>A0A1F7IY22_9BACT</name>
<protein>
    <recommendedName>
        <fullName evidence="6 7">Small ribosomal subunit protein uS13</fullName>
    </recommendedName>
</protein>
<dbReference type="Proteomes" id="UP000177141">
    <property type="component" value="Unassembled WGS sequence"/>
</dbReference>
<dbReference type="AlphaFoldDB" id="A0A1F7IY22"/>
<feature type="compositionally biased region" description="Basic residues" evidence="8">
    <location>
        <begin position="101"/>
        <end position="116"/>
    </location>
</feature>
<dbReference type="PROSITE" id="PS50159">
    <property type="entry name" value="RIBOSOMAL_S13_2"/>
    <property type="match status" value="1"/>
</dbReference>
<dbReference type="HAMAP" id="MF_01315">
    <property type="entry name" value="Ribosomal_uS13"/>
    <property type="match status" value="1"/>
</dbReference>
<dbReference type="GO" id="GO:0005829">
    <property type="term" value="C:cytosol"/>
    <property type="evidence" value="ECO:0007669"/>
    <property type="project" value="TreeGrafter"/>
</dbReference>
<evidence type="ECO:0000256" key="6">
    <source>
        <dbReference type="ARBA" id="ARBA00035166"/>
    </source>
</evidence>
<dbReference type="PANTHER" id="PTHR10871:SF1">
    <property type="entry name" value="SMALL RIBOSOMAL SUBUNIT PROTEIN US13M"/>
    <property type="match status" value="1"/>
</dbReference>
<dbReference type="InterPro" id="IPR018269">
    <property type="entry name" value="Ribosomal_uS13_CS"/>
</dbReference>
<evidence type="ECO:0000256" key="7">
    <source>
        <dbReference type="HAMAP-Rule" id="MF_01315"/>
    </source>
</evidence>
<dbReference type="GO" id="GO:0003735">
    <property type="term" value="F:structural constituent of ribosome"/>
    <property type="evidence" value="ECO:0007669"/>
    <property type="project" value="InterPro"/>
</dbReference>
<organism evidence="9 10">
    <name type="scientific">Candidatus Roizmanbacteria bacterium RIFCSPLOWO2_01_FULL_38_12</name>
    <dbReference type="NCBI Taxonomy" id="1802061"/>
    <lineage>
        <taxon>Bacteria</taxon>
        <taxon>Candidatus Roizmaniibacteriota</taxon>
    </lineage>
</organism>
<feature type="compositionally biased region" description="Low complexity" evidence="8">
    <location>
        <begin position="132"/>
        <end position="162"/>
    </location>
</feature>
<comment type="similarity">
    <text evidence="1 7">Belongs to the universal ribosomal protein uS13 family.</text>
</comment>
<dbReference type="SUPFAM" id="SSF46946">
    <property type="entry name" value="S13-like H2TH domain"/>
    <property type="match status" value="1"/>
</dbReference>
<dbReference type="InterPro" id="IPR027437">
    <property type="entry name" value="Rbsml_uS13_C"/>
</dbReference>
<evidence type="ECO:0000256" key="3">
    <source>
        <dbReference type="ARBA" id="ARBA00022884"/>
    </source>
</evidence>
<evidence type="ECO:0000313" key="10">
    <source>
        <dbReference type="Proteomes" id="UP000177141"/>
    </source>
</evidence>
<evidence type="ECO:0000313" key="9">
    <source>
        <dbReference type="EMBL" id="OGK48252.1"/>
    </source>
</evidence>
<reference evidence="9 10" key="1">
    <citation type="journal article" date="2016" name="Nat. Commun.">
        <title>Thousands of microbial genomes shed light on interconnected biogeochemical processes in an aquifer system.</title>
        <authorList>
            <person name="Anantharaman K."/>
            <person name="Brown C.T."/>
            <person name="Hug L.A."/>
            <person name="Sharon I."/>
            <person name="Castelle C.J."/>
            <person name="Probst A.J."/>
            <person name="Thomas B.C."/>
            <person name="Singh A."/>
            <person name="Wilkins M.J."/>
            <person name="Karaoz U."/>
            <person name="Brodie E.L."/>
            <person name="Williams K.H."/>
            <person name="Hubbard S.S."/>
            <person name="Banfield J.F."/>
        </authorList>
    </citation>
    <scope>NUCLEOTIDE SEQUENCE [LARGE SCALE GENOMIC DNA]</scope>
</reference>
<evidence type="ECO:0000256" key="4">
    <source>
        <dbReference type="ARBA" id="ARBA00022980"/>
    </source>
</evidence>
<keyword evidence="2 7" id="KW-0699">rRNA-binding</keyword>
<evidence type="ECO:0000256" key="2">
    <source>
        <dbReference type="ARBA" id="ARBA00022730"/>
    </source>
</evidence>
<dbReference type="FunFam" id="1.10.8.50:FF:000001">
    <property type="entry name" value="30S ribosomal protein S13"/>
    <property type="match status" value="1"/>
</dbReference>
<dbReference type="NCBIfam" id="TIGR03631">
    <property type="entry name" value="uS13_bact"/>
    <property type="match status" value="1"/>
</dbReference>
<accession>A0A1F7IY22</accession>
<dbReference type="Gene3D" id="1.10.8.50">
    <property type="match status" value="1"/>
</dbReference>
<comment type="subunit">
    <text evidence="7">Part of the 30S ribosomal subunit. Forms a loose heterodimer with protein S19. Forms two bridges to the 50S subunit in the 70S ribosome.</text>
</comment>
<evidence type="ECO:0000256" key="8">
    <source>
        <dbReference type="SAM" id="MobiDB-lite"/>
    </source>
</evidence>
<dbReference type="GO" id="GO:0019843">
    <property type="term" value="F:rRNA binding"/>
    <property type="evidence" value="ECO:0007669"/>
    <property type="project" value="UniProtKB-UniRule"/>
</dbReference>
<evidence type="ECO:0000256" key="5">
    <source>
        <dbReference type="ARBA" id="ARBA00023274"/>
    </source>
</evidence>
<dbReference type="GO" id="GO:0006412">
    <property type="term" value="P:translation"/>
    <property type="evidence" value="ECO:0007669"/>
    <property type="project" value="UniProtKB-UniRule"/>
</dbReference>
<keyword evidence="5 7" id="KW-0687">Ribonucleoprotein</keyword>
<dbReference type="PROSITE" id="PS00646">
    <property type="entry name" value="RIBOSOMAL_S13_1"/>
    <property type="match status" value="1"/>
</dbReference>
<dbReference type="InterPro" id="IPR001892">
    <property type="entry name" value="Ribosomal_uS13"/>
</dbReference>
<dbReference type="GO" id="GO:0000049">
    <property type="term" value="F:tRNA binding"/>
    <property type="evidence" value="ECO:0007669"/>
    <property type="project" value="UniProtKB-UniRule"/>
</dbReference>
<dbReference type="InterPro" id="IPR010979">
    <property type="entry name" value="Ribosomal_uS13-like_H2TH"/>
</dbReference>
<dbReference type="Pfam" id="PF00416">
    <property type="entry name" value="Ribosomal_S13"/>
    <property type="match status" value="1"/>
</dbReference>
<dbReference type="STRING" id="1802061.A3A93_02160"/>
<evidence type="ECO:0000256" key="1">
    <source>
        <dbReference type="ARBA" id="ARBA00008080"/>
    </source>
</evidence>
<keyword evidence="3 7" id="KW-0694">RNA-binding</keyword>
<keyword evidence="7" id="KW-0820">tRNA-binding</keyword>
<dbReference type="GO" id="GO:0015935">
    <property type="term" value="C:small ribosomal subunit"/>
    <property type="evidence" value="ECO:0007669"/>
    <property type="project" value="TreeGrafter"/>
</dbReference>
<dbReference type="Gene3D" id="4.10.910.10">
    <property type="entry name" value="30s ribosomal protein s13, domain 2"/>
    <property type="match status" value="1"/>
</dbReference>
<feature type="region of interest" description="Disordered" evidence="8">
    <location>
        <begin position="98"/>
        <end position="162"/>
    </location>
</feature>
<comment type="caution">
    <text evidence="9">The sequence shown here is derived from an EMBL/GenBank/DDBJ whole genome shotgun (WGS) entry which is preliminary data.</text>
</comment>
<comment type="function">
    <text evidence="7">Located at the top of the head of the 30S subunit, it contacts several helices of the 16S rRNA. In the 70S ribosome it contacts the 23S rRNA (bridge B1a) and protein L5 of the 50S subunit (bridge B1b), connecting the 2 subunits; these bridges are implicated in subunit movement. Contacts the tRNAs in the A and P-sites.</text>
</comment>
<dbReference type="PANTHER" id="PTHR10871">
    <property type="entry name" value="30S RIBOSOMAL PROTEIN S13/40S RIBOSOMAL PROTEIN S18"/>
    <property type="match status" value="1"/>
</dbReference>
<proteinExistence type="inferred from homology"/>
<gene>
    <name evidence="7" type="primary">rpsM</name>
    <name evidence="9" type="ORF">A3A93_02160</name>
</gene>
<dbReference type="EMBL" id="MGAL01000018">
    <property type="protein sequence ID" value="OGK48252.1"/>
    <property type="molecule type" value="Genomic_DNA"/>
</dbReference>
<dbReference type="InterPro" id="IPR019980">
    <property type="entry name" value="Ribosomal_uS13_bac-type"/>
</dbReference>